<reference evidence="1 2" key="1">
    <citation type="submission" date="2023-08" db="EMBL/GenBank/DDBJ databases">
        <title>A Necator americanus chromosomal reference genome.</title>
        <authorList>
            <person name="Ilik V."/>
            <person name="Petrzelkova K.J."/>
            <person name="Pardy F."/>
            <person name="Fuh T."/>
            <person name="Niatou-Singa F.S."/>
            <person name="Gouil Q."/>
            <person name="Baker L."/>
            <person name="Ritchie M.E."/>
            <person name="Jex A.R."/>
            <person name="Gazzola D."/>
            <person name="Li H."/>
            <person name="Toshio Fujiwara R."/>
            <person name="Zhan B."/>
            <person name="Aroian R.V."/>
            <person name="Pafco B."/>
            <person name="Schwarz E.M."/>
        </authorList>
    </citation>
    <scope>NUCLEOTIDE SEQUENCE [LARGE SCALE GENOMIC DNA]</scope>
    <source>
        <strain evidence="1 2">Aroian</strain>
        <tissue evidence="1">Whole animal</tissue>
    </source>
</reference>
<evidence type="ECO:0000313" key="2">
    <source>
        <dbReference type="Proteomes" id="UP001303046"/>
    </source>
</evidence>
<name>A0ABR1ETY2_NECAM</name>
<sequence length="85" mass="9722">MNVSDGREGFRDRRRSQSDELTCLEGSRHSLDTSASLRIHCIGGMRSLGLILSRIVSWSIYEREKTSRISCNVIRYGTARFPNMQ</sequence>
<dbReference type="Proteomes" id="UP001303046">
    <property type="component" value="Unassembled WGS sequence"/>
</dbReference>
<accession>A0ABR1ETY2</accession>
<proteinExistence type="predicted"/>
<protein>
    <submittedName>
        <fullName evidence="1">Uncharacterized protein</fullName>
    </submittedName>
</protein>
<dbReference type="EMBL" id="JAVFWL010000006">
    <property type="protein sequence ID" value="KAK6766104.1"/>
    <property type="molecule type" value="Genomic_DNA"/>
</dbReference>
<organism evidence="1 2">
    <name type="scientific">Necator americanus</name>
    <name type="common">Human hookworm</name>
    <dbReference type="NCBI Taxonomy" id="51031"/>
    <lineage>
        <taxon>Eukaryota</taxon>
        <taxon>Metazoa</taxon>
        <taxon>Ecdysozoa</taxon>
        <taxon>Nematoda</taxon>
        <taxon>Chromadorea</taxon>
        <taxon>Rhabditida</taxon>
        <taxon>Rhabditina</taxon>
        <taxon>Rhabditomorpha</taxon>
        <taxon>Strongyloidea</taxon>
        <taxon>Ancylostomatidae</taxon>
        <taxon>Bunostominae</taxon>
        <taxon>Necator</taxon>
    </lineage>
</organism>
<keyword evidence="2" id="KW-1185">Reference proteome</keyword>
<comment type="caution">
    <text evidence="1">The sequence shown here is derived from an EMBL/GenBank/DDBJ whole genome shotgun (WGS) entry which is preliminary data.</text>
</comment>
<evidence type="ECO:0000313" key="1">
    <source>
        <dbReference type="EMBL" id="KAK6766104.1"/>
    </source>
</evidence>
<gene>
    <name evidence="1" type="primary">Necator_chrX.g25963</name>
    <name evidence="1" type="ORF">RB195_025797</name>
</gene>